<organism evidence="2 3">
    <name type="scientific">Clostridium muellerianum</name>
    <dbReference type="NCBI Taxonomy" id="2716538"/>
    <lineage>
        <taxon>Bacteria</taxon>
        <taxon>Bacillati</taxon>
        <taxon>Bacillota</taxon>
        <taxon>Clostridia</taxon>
        <taxon>Eubacteriales</taxon>
        <taxon>Clostridiaceae</taxon>
        <taxon>Clostridium</taxon>
    </lineage>
</organism>
<dbReference type="PANTHER" id="PTHR13355">
    <property type="entry name" value="GLUCOSAMINE 6-PHOSPHATE N-ACETYLTRANSFERASE"/>
    <property type="match status" value="1"/>
</dbReference>
<evidence type="ECO:0000313" key="3">
    <source>
        <dbReference type="Proteomes" id="UP000537131"/>
    </source>
</evidence>
<dbReference type="InterPro" id="IPR000182">
    <property type="entry name" value="GNAT_dom"/>
</dbReference>
<gene>
    <name evidence="2" type="ORF">HBE96_09910</name>
</gene>
<dbReference type="Gene3D" id="3.40.630.30">
    <property type="match status" value="1"/>
</dbReference>
<dbReference type="EMBL" id="JABBNI010000016">
    <property type="protein sequence ID" value="NMM63012.1"/>
    <property type="molecule type" value="Genomic_DNA"/>
</dbReference>
<dbReference type="RefSeq" id="WP_169297611.1">
    <property type="nucleotide sequence ID" value="NZ_JABBNI010000016.1"/>
</dbReference>
<dbReference type="PROSITE" id="PS51186">
    <property type="entry name" value="GNAT"/>
    <property type="match status" value="1"/>
</dbReference>
<evidence type="ECO:0000259" key="1">
    <source>
        <dbReference type="PROSITE" id="PS51186"/>
    </source>
</evidence>
<dbReference type="SUPFAM" id="SSF55729">
    <property type="entry name" value="Acyl-CoA N-acyltransferases (Nat)"/>
    <property type="match status" value="1"/>
</dbReference>
<protein>
    <submittedName>
        <fullName evidence="2">GNAT family N-acetyltransferase</fullName>
    </submittedName>
</protein>
<dbReference type="GO" id="GO:0004343">
    <property type="term" value="F:glucosamine 6-phosphate N-acetyltransferase activity"/>
    <property type="evidence" value="ECO:0007669"/>
    <property type="project" value="TreeGrafter"/>
</dbReference>
<dbReference type="PANTHER" id="PTHR13355:SF11">
    <property type="entry name" value="GLUCOSAMINE 6-PHOSPHATE N-ACETYLTRANSFERASE"/>
    <property type="match status" value="1"/>
</dbReference>
<dbReference type="CDD" id="cd04301">
    <property type="entry name" value="NAT_SF"/>
    <property type="match status" value="1"/>
</dbReference>
<accession>A0A7Y0EH32</accession>
<dbReference type="InterPro" id="IPR016181">
    <property type="entry name" value="Acyl_CoA_acyltransferase"/>
</dbReference>
<proteinExistence type="predicted"/>
<name>A0A7Y0EH32_9CLOT</name>
<dbReference type="Proteomes" id="UP000537131">
    <property type="component" value="Unassembled WGS sequence"/>
</dbReference>
<keyword evidence="2" id="KW-0808">Transferase</keyword>
<sequence length="153" mass="17423">MRKGCEINLITIGKITYHDLNDLNNLYEQLLNKKADSKKLKNKFEFIDSNKNYILVGAKDDDNNLVGSLLGIICQDIAGDCKPFMVVDNVIVKSNCRRMGIGKALMSFIEDIARKEDCYFTMLVSAFCRKGAHKFYESIGYNNDVVKGFKKYL</sequence>
<evidence type="ECO:0000313" key="2">
    <source>
        <dbReference type="EMBL" id="NMM63012.1"/>
    </source>
</evidence>
<keyword evidence="3" id="KW-1185">Reference proteome</keyword>
<dbReference type="InterPro" id="IPR039143">
    <property type="entry name" value="GNPNAT1-like"/>
</dbReference>
<dbReference type="Pfam" id="PF00583">
    <property type="entry name" value="Acetyltransf_1"/>
    <property type="match status" value="1"/>
</dbReference>
<comment type="caution">
    <text evidence="2">The sequence shown here is derived from an EMBL/GenBank/DDBJ whole genome shotgun (WGS) entry which is preliminary data.</text>
</comment>
<feature type="domain" description="N-acetyltransferase" evidence="1">
    <location>
        <begin position="10"/>
        <end position="153"/>
    </location>
</feature>
<dbReference type="AlphaFoldDB" id="A0A7Y0EH32"/>
<reference evidence="2 3" key="1">
    <citation type="submission" date="2020-06" db="EMBL/GenBank/DDBJ databases">
        <title>Complete Genome Sequence of Clostridium muelleri sp. nov. P21T, an Acid-Alcohol Producing Acetogen Isolated from Old Hay.</title>
        <authorList>
            <person name="Duncan K.E."/>
            <person name="Tanner R.S."/>
        </authorList>
    </citation>
    <scope>NUCLEOTIDE SEQUENCE [LARGE SCALE GENOMIC DNA]</scope>
    <source>
        <strain evidence="2 3">P21</strain>
    </source>
</reference>